<organism evidence="3 4">
    <name type="scientific">Mycolicibacterium sphagni</name>
    <dbReference type="NCBI Taxonomy" id="1786"/>
    <lineage>
        <taxon>Bacteria</taxon>
        <taxon>Bacillati</taxon>
        <taxon>Actinomycetota</taxon>
        <taxon>Actinomycetes</taxon>
        <taxon>Mycobacteriales</taxon>
        <taxon>Mycobacteriaceae</taxon>
        <taxon>Mycolicibacterium</taxon>
    </lineage>
</organism>
<evidence type="ECO:0000256" key="1">
    <source>
        <dbReference type="SAM" id="MobiDB-lite"/>
    </source>
</evidence>
<feature type="chain" id="PRO_5012874760" description="Secreted protein" evidence="2">
    <location>
        <begin position="27"/>
        <end position="183"/>
    </location>
</feature>
<keyword evidence="2" id="KW-0732">Signal</keyword>
<dbReference type="Proteomes" id="UP000216063">
    <property type="component" value="Unassembled WGS sequence"/>
</dbReference>
<reference evidence="3 4" key="1">
    <citation type="submission" date="2017-07" db="EMBL/GenBank/DDBJ databases">
        <title>The new phylogeny of genus Mycobacterium.</title>
        <authorList>
            <person name="Tortoli E."/>
            <person name="Trovato A."/>
            <person name="Cirillo D.M."/>
        </authorList>
    </citation>
    <scope>NUCLEOTIDE SEQUENCE [LARGE SCALE GENOMIC DNA]</scope>
    <source>
        <strain evidence="3 4">ATCC 33027</strain>
    </source>
</reference>
<feature type="region of interest" description="Disordered" evidence="1">
    <location>
        <begin position="163"/>
        <end position="183"/>
    </location>
</feature>
<proteinExistence type="predicted"/>
<dbReference type="RefSeq" id="WP_094482093.1">
    <property type="nucleotide sequence ID" value="NZ_JACKSC010000266.1"/>
</dbReference>
<evidence type="ECO:0008006" key="5">
    <source>
        <dbReference type="Google" id="ProtNLM"/>
    </source>
</evidence>
<feature type="signal peptide" evidence="2">
    <location>
        <begin position="1"/>
        <end position="26"/>
    </location>
</feature>
<name>A0A255DLE9_9MYCO</name>
<dbReference type="EMBL" id="NOZR01000015">
    <property type="protein sequence ID" value="OYN77802.1"/>
    <property type="molecule type" value="Genomic_DNA"/>
</dbReference>
<keyword evidence="4" id="KW-1185">Reference proteome</keyword>
<gene>
    <name evidence="3" type="ORF">CG716_17520</name>
</gene>
<evidence type="ECO:0000313" key="4">
    <source>
        <dbReference type="Proteomes" id="UP000216063"/>
    </source>
</evidence>
<dbReference type="OrthoDB" id="4628477at2"/>
<comment type="caution">
    <text evidence="3">The sequence shown here is derived from an EMBL/GenBank/DDBJ whole genome shotgun (WGS) entry which is preliminary data.</text>
</comment>
<evidence type="ECO:0000256" key="2">
    <source>
        <dbReference type="SAM" id="SignalP"/>
    </source>
</evidence>
<sequence>MLSRILIGLVSAAGAMAVGVPGVASADPDPAPAPVLPNVNAYTPVNPAAYTAMGGNWYAFAGPPGVICVLDKGNGSYGCSGALPGAPDGADLVSAGPAGQPGFSTTGASIYAAAGDVKPLPPNTRLSFRDVSCGVDGGGTVACVNNHDQVGFVVGPTASFASGPSPMLDRPKNGNPLFPSFPG</sequence>
<evidence type="ECO:0000313" key="3">
    <source>
        <dbReference type="EMBL" id="OYN77802.1"/>
    </source>
</evidence>
<dbReference type="AlphaFoldDB" id="A0A255DLE9"/>
<accession>A0A255DLE9</accession>
<protein>
    <recommendedName>
        <fullName evidence="5">Secreted protein</fullName>
    </recommendedName>
</protein>